<dbReference type="GO" id="GO:0030992">
    <property type="term" value="C:intraciliary transport particle B"/>
    <property type="evidence" value="ECO:0007669"/>
    <property type="project" value="TreeGrafter"/>
</dbReference>
<dbReference type="GO" id="GO:0005815">
    <property type="term" value="C:microtubule organizing center"/>
    <property type="evidence" value="ECO:0007669"/>
    <property type="project" value="TreeGrafter"/>
</dbReference>
<dbReference type="EMBL" id="LSRX01001721">
    <property type="protein sequence ID" value="OLP77723.1"/>
    <property type="molecule type" value="Genomic_DNA"/>
</dbReference>
<evidence type="ECO:0000256" key="1">
    <source>
        <dbReference type="ARBA" id="ARBA00004138"/>
    </source>
</evidence>
<evidence type="ECO:0000313" key="8">
    <source>
        <dbReference type="Proteomes" id="UP000186817"/>
    </source>
</evidence>
<feature type="compositionally biased region" description="Acidic residues" evidence="6">
    <location>
        <begin position="101"/>
        <end position="115"/>
    </location>
</feature>
<dbReference type="AlphaFoldDB" id="A0A1Q9C470"/>
<keyword evidence="4" id="KW-0966">Cell projection</keyword>
<dbReference type="Pfam" id="PF10498">
    <property type="entry name" value="IFT57"/>
    <property type="match status" value="1"/>
</dbReference>
<comment type="caution">
    <text evidence="7">The sequence shown here is derived from an EMBL/GenBank/DDBJ whole genome shotgun (WGS) entry which is preliminary data.</text>
</comment>
<comment type="subcellular location">
    <subcellularLocation>
        <location evidence="1">Cell projection</location>
        <location evidence="1">Cilium</location>
    </subcellularLocation>
</comment>
<sequence length="340" mass="38663">MQPSQRNIAQVSCAAHPSPANPTTAAQPTLPSPGWGKCQVQAVPGKLKQGYGDAVCQVLHTLFKEVLRRLNFEFLAPSYPDEGLADEADVDSDAEIHSVGEDEMPGDGEEDDLMYQEDAPKPPPEEEHDHQVLQANVDPKEWLLEVERVSAKLKVVMPNDSKEWRTHLQQTKSYKQVIETQFPNSKVQLDKLTAQLSQAMERIKSKEAFINTQFDHRALDYRQQQEELQQVQQQYTELNEVVMNLQIELKNVGEELDLVKNEMDEKSSAATDTTPIVKMKDAFKRLRADTRQLEVRIGVVSHTLMQAKLRQRPTEDRKQRGVYGDSRATGDEDQYDEQDP</sequence>
<dbReference type="GO" id="GO:1905515">
    <property type="term" value="P:non-motile cilium assembly"/>
    <property type="evidence" value="ECO:0007669"/>
    <property type="project" value="TreeGrafter"/>
</dbReference>
<feature type="region of interest" description="Disordered" evidence="6">
    <location>
        <begin position="1"/>
        <end position="32"/>
    </location>
</feature>
<dbReference type="OrthoDB" id="423881at2759"/>
<protein>
    <submittedName>
        <fullName evidence="7">Intraflagellar transport protein 57-like</fullName>
    </submittedName>
</protein>
<dbReference type="PANTHER" id="PTHR16011:SF0">
    <property type="entry name" value="INTRAFLAGELLAR TRANSPORT PROTEIN 57 HOMOLOG"/>
    <property type="match status" value="1"/>
</dbReference>
<proteinExistence type="inferred from homology"/>
<evidence type="ECO:0000256" key="4">
    <source>
        <dbReference type="ARBA" id="ARBA00023273"/>
    </source>
</evidence>
<evidence type="ECO:0000256" key="2">
    <source>
        <dbReference type="ARBA" id="ARBA00009415"/>
    </source>
</evidence>
<evidence type="ECO:0000256" key="3">
    <source>
        <dbReference type="ARBA" id="ARBA00023069"/>
    </source>
</evidence>
<evidence type="ECO:0000313" key="7">
    <source>
        <dbReference type="EMBL" id="OLP77723.1"/>
    </source>
</evidence>
<keyword evidence="3" id="KW-0969">Cilium</keyword>
<keyword evidence="7" id="KW-0282">Flagellum</keyword>
<dbReference type="GO" id="GO:0042073">
    <property type="term" value="P:intraciliary transport"/>
    <property type="evidence" value="ECO:0007669"/>
    <property type="project" value="TreeGrafter"/>
</dbReference>
<feature type="region of interest" description="Disordered" evidence="6">
    <location>
        <begin position="98"/>
        <end position="129"/>
    </location>
</feature>
<dbReference type="GO" id="GO:0005794">
    <property type="term" value="C:Golgi apparatus"/>
    <property type="evidence" value="ECO:0007669"/>
    <property type="project" value="TreeGrafter"/>
</dbReference>
<comment type="similarity">
    <text evidence="2">Belongs to the IFT57 family.</text>
</comment>
<dbReference type="OMA" id="MSEMCTE"/>
<organism evidence="7 8">
    <name type="scientific">Symbiodinium microadriaticum</name>
    <name type="common">Dinoflagellate</name>
    <name type="synonym">Zooxanthella microadriatica</name>
    <dbReference type="NCBI Taxonomy" id="2951"/>
    <lineage>
        <taxon>Eukaryota</taxon>
        <taxon>Sar</taxon>
        <taxon>Alveolata</taxon>
        <taxon>Dinophyceae</taxon>
        <taxon>Suessiales</taxon>
        <taxon>Symbiodiniaceae</taxon>
        <taxon>Symbiodinium</taxon>
    </lineage>
</organism>
<feature type="compositionally biased region" description="Polar residues" evidence="6">
    <location>
        <begin position="1"/>
        <end position="10"/>
    </location>
</feature>
<feature type="coiled-coil region" evidence="5">
    <location>
        <begin position="189"/>
        <end position="269"/>
    </location>
</feature>
<dbReference type="GO" id="GO:0005929">
    <property type="term" value="C:cilium"/>
    <property type="evidence" value="ECO:0007669"/>
    <property type="project" value="UniProtKB-SubCell"/>
</dbReference>
<reference evidence="7 8" key="1">
    <citation type="submission" date="2016-02" db="EMBL/GenBank/DDBJ databases">
        <title>Genome analysis of coral dinoflagellate symbionts highlights evolutionary adaptations to a symbiotic lifestyle.</title>
        <authorList>
            <person name="Aranda M."/>
            <person name="Li Y."/>
            <person name="Liew Y.J."/>
            <person name="Baumgarten S."/>
            <person name="Simakov O."/>
            <person name="Wilson M."/>
            <person name="Piel J."/>
            <person name="Ashoor H."/>
            <person name="Bougouffa S."/>
            <person name="Bajic V.B."/>
            <person name="Ryu T."/>
            <person name="Ravasi T."/>
            <person name="Bayer T."/>
            <person name="Micklem G."/>
            <person name="Kim H."/>
            <person name="Bhak J."/>
            <person name="Lajeunesse T.C."/>
            <person name="Voolstra C.R."/>
        </authorList>
    </citation>
    <scope>NUCLEOTIDE SEQUENCE [LARGE SCALE GENOMIC DNA]</scope>
    <source>
        <strain evidence="7 8">CCMP2467</strain>
    </source>
</reference>
<dbReference type="Proteomes" id="UP000186817">
    <property type="component" value="Unassembled WGS sequence"/>
</dbReference>
<feature type="compositionally biased region" description="Basic and acidic residues" evidence="6">
    <location>
        <begin position="118"/>
        <end position="129"/>
    </location>
</feature>
<feature type="compositionally biased region" description="Acidic residues" evidence="6">
    <location>
        <begin position="331"/>
        <end position="340"/>
    </location>
</feature>
<evidence type="ECO:0000256" key="6">
    <source>
        <dbReference type="SAM" id="MobiDB-lite"/>
    </source>
</evidence>
<evidence type="ECO:0000256" key="5">
    <source>
        <dbReference type="SAM" id="Coils"/>
    </source>
</evidence>
<accession>A0A1Q9C470</accession>
<keyword evidence="5" id="KW-0175">Coiled coil</keyword>
<gene>
    <name evidence="7" type="primary">Ift57</name>
    <name evidence="7" type="ORF">AK812_SmicGene42179</name>
</gene>
<keyword evidence="8" id="KW-1185">Reference proteome</keyword>
<feature type="region of interest" description="Disordered" evidence="6">
    <location>
        <begin position="306"/>
        <end position="340"/>
    </location>
</feature>
<dbReference type="InterPro" id="IPR019530">
    <property type="entry name" value="Intra-flagellar_transport_57"/>
</dbReference>
<name>A0A1Q9C470_SYMMI</name>
<dbReference type="PANTHER" id="PTHR16011">
    <property type="entry name" value="IFT57/HIPPI"/>
    <property type="match status" value="1"/>
</dbReference>